<protein>
    <recommendedName>
        <fullName evidence="1">Beta-lactamase class A catalytic domain-containing protein</fullName>
    </recommendedName>
</protein>
<organism evidence="2 3">
    <name type="scientific">Bifidobacterium jacchi</name>
    <dbReference type="NCBI Taxonomy" id="2490545"/>
    <lineage>
        <taxon>Bacteria</taxon>
        <taxon>Bacillati</taxon>
        <taxon>Actinomycetota</taxon>
        <taxon>Actinomycetes</taxon>
        <taxon>Bifidobacteriales</taxon>
        <taxon>Bifidobacteriaceae</taxon>
        <taxon>Bifidobacterium</taxon>
    </lineage>
</organism>
<evidence type="ECO:0000259" key="1">
    <source>
        <dbReference type="Pfam" id="PF13354"/>
    </source>
</evidence>
<comment type="caution">
    <text evidence="2">The sequence shown here is derived from an EMBL/GenBank/DDBJ whole genome shotgun (WGS) entry which is preliminary data.</text>
</comment>
<dbReference type="Gene3D" id="3.40.710.10">
    <property type="entry name" value="DD-peptidase/beta-lactamase superfamily"/>
    <property type="match status" value="1"/>
</dbReference>
<sequence length="81" mass="8597">MHGPHATASRTRPGQATRALQSVARLPVANKTGELAVVQNDVAIVYDARPYAVSVMVNGVDESAASNIATLSARVYQTFEK</sequence>
<dbReference type="Pfam" id="PF13354">
    <property type="entry name" value="Beta-lactamase2"/>
    <property type="match status" value="1"/>
</dbReference>
<feature type="domain" description="Beta-lactamase class A catalytic" evidence="1">
    <location>
        <begin position="24"/>
        <end position="57"/>
    </location>
</feature>
<keyword evidence="3" id="KW-1185">Reference proteome</keyword>
<dbReference type="GO" id="GO:0008800">
    <property type="term" value="F:beta-lactamase activity"/>
    <property type="evidence" value="ECO:0007669"/>
    <property type="project" value="InterPro"/>
</dbReference>
<evidence type="ECO:0000313" key="2">
    <source>
        <dbReference type="EMBL" id="KAB5604760.1"/>
    </source>
</evidence>
<evidence type="ECO:0000313" key="3">
    <source>
        <dbReference type="Proteomes" id="UP000326336"/>
    </source>
</evidence>
<dbReference type="InterPro" id="IPR012338">
    <property type="entry name" value="Beta-lactam/transpept-like"/>
</dbReference>
<dbReference type="EMBL" id="RQSP01000057">
    <property type="protein sequence ID" value="KAB5604760.1"/>
    <property type="molecule type" value="Genomic_DNA"/>
</dbReference>
<dbReference type="SUPFAM" id="SSF56601">
    <property type="entry name" value="beta-lactamase/transpeptidase-like"/>
    <property type="match status" value="1"/>
</dbReference>
<proteinExistence type="predicted"/>
<dbReference type="InterPro" id="IPR045155">
    <property type="entry name" value="Beta-lactam_cat"/>
</dbReference>
<name>A0A5N5RD02_9BIFI</name>
<accession>A0A5N5RD02</accession>
<dbReference type="Proteomes" id="UP000326336">
    <property type="component" value="Unassembled WGS sequence"/>
</dbReference>
<dbReference type="AlphaFoldDB" id="A0A5N5RD02"/>
<dbReference type="OrthoDB" id="9775096at2"/>
<gene>
    <name evidence="2" type="ORF">EHS19_09810</name>
</gene>
<dbReference type="GO" id="GO:0030655">
    <property type="term" value="P:beta-lactam antibiotic catabolic process"/>
    <property type="evidence" value="ECO:0007669"/>
    <property type="project" value="InterPro"/>
</dbReference>
<reference evidence="2 3" key="1">
    <citation type="journal article" date="2019" name="Int. J. Syst. Evol. Microbiol.">
        <title>Bifidobacterium jacchi sp. nov., isolated from the faeces of a baby common marmoset (Callithrix jacchus).</title>
        <authorList>
            <person name="Modesto M."/>
            <person name="Watanabe K."/>
            <person name="Arita M."/>
            <person name="Satti M."/>
            <person name="Oki K."/>
            <person name="Sciavilla P."/>
            <person name="Patavino C."/>
            <person name="Camma C."/>
            <person name="Michelini S."/>
            <person name="Sgorbati B."/>
            <person name="Mattarelli P."/>
        </authorList>
    </citation>
    <scope>NUCLEOTIDE SEQUENCE [LARGE SCALE GENOMIC DNA]</scope>
    <source>
        <strain evidence="2 3">MRM 9.3</strain>
    </source>
</reference>